<dbReference type="AlphaFoldDB" id="A0A0N5B6V4"/>
<dbReference type="GO" id="GO:0009408">
    <property type="term" value="P:response to heat"/>
    <property type="evidence" value="ECO:0007669"/>
    <property type="project" value="TreeGrafter"/>
</dbReference>
<evidence type="ECO:0000313" key="5">
    <source>
        <dbReference type="Proteomes" id="UP000046392"/>
    </source>
</evidence>
<dbReference type="GO" id="GO:0051082">
    <property type="term" value="F:unfolded protein binding"/>
    <property type="evidence" value="ECO:0007669"/>
    <property type="project" value="TreeGrafter"/>
</dbReference>
<comment type="similarity">
    <text evidence="1 2">Belongs to the small heat shock protein (HSP20) family.</text>
</comment>
<organism evidence="5 6">
    <name type="scientific">Strongyloides papillosus</name>
    <name type="common">Intestinal threadworm</name>
    <dbReference type="NCBI Taxonomy" id="174720"/>
    <lineage>
        <taxon>Eukaryota</taxon>
        <taxon>Metazoa</taxon>
        <taxon>Ecdysozoa</taxon>
        <taxon>Nematoda</taxon>
        <taxon>Chromadorea</taxon>
        <taxon>Rhabditida</taxon>
        <taxon>Tylenchina</taxon>
        <taxon>Panagrolaimomorpha</taxon>
        <taxon>Strongyloidoidea</taxon>
        <taxon>Strongyloididae</taxon>
        <taxon>Strongyloides</taxon>
    </lineage>
</organism>
<dbReference type="PANTHER" id="PTHR45640:SF35">
    <property type="entry name" value="HEAT SHOCK PROTEIN HSP-12.2"/>
    <property type="match status" value="1"/>
</dbReference>
<keyword evidence="5" id="KW-1185">Reference proteome</keyword>
<dbReference type="PRINTS" id="PR00299">
    <property type="entry name" value="ACRYSTALLIN"/>
</dbReference>
<dbReference type="PANTHER" id="PTHR45640">
    <property type="entry name" value="HEAT SHOCK PROTEIN HSP-12.2-RELATED"/>
    <property type="match status" value="1"/>
</dbReference>
<protein>
    <submittedName>
        <fullName evidence="6">SHSP domain-containing protein</fullName>
    </submittedName>
</protein>
<dbReference type="CDD" id="cd06526">
    <property type="entry name" value="metazoan_ACD"/>
    <property type="match status" value="1"/>
</dbReference>
<dbReference type="Pfam" id="PF00011">
    <property type="entry name" value="HSP20"/>
    <property type="match status" value="1"/>
</dbReference>
<evidence type="ECO:0000313" key="6">
    <source>
        <dbReference type="WBParaSite" id="SPAL_0000179000.1"/>
    </source>
</evidence>
<evidence type="ECO:0000256" key="1">
    <source>
        <dbReference type="PROSITE-ProRule" id="PRU00285"/>
    </source>
</evidence>
<evidence type="ECO:0000259" key="4">
    <source>
        <dbReference type="PROSITE" id="PS01031"/>
    </source>
</evidence>
<dbReference type="InterPro" id="IPR002068">
    <property type="entry name" value="A-crystallin/Hsp20_dom"/>
</dbReference>
<feature type="compositionally biased region" description="Polar residues" evidence="3">
    <location>
        <begin position="1"/>
        <end position="12"/>
    </location>
</feature>
<feature type="domain" description="SHSP" evidence="4">
    <location>
        <begin position="35"/>
        <end position="127"/>
    </location>
</feature>
<dbReference type="InterPro" id="IPR001436">
    <property type="entry name" value="Alpha-crystallin/sHSP_animal"/>
</dbReference>
<accession>A0A0N5B6V4</accession>
<proteinExistence type="inferred from homology"/>
<evidence type="ECO:0000256" key="3">
    <source>
        <dbReference type="SAM" id="MobiDB-lite"/>
    </source>
</evidence>
<dbReference type="STRING" id="174720.A0A0N5B6V4"/>
<dbReference type="SUPFAM" id="SSF49764">
    <property type="entry name" value="HSP20-like chaperones"/>
    <property type="match status" value="1"/>
</dbReference>
<dbReference type="Gene3D" id="2.60.40.790">
    <property type="match status" value="1"/>
</dbReference>
<dbReference type="GO" id="GO:0005737">
    <property type="term" value="C:cytoplasm"/>
    <property type="evidence" value="ECO:0007669"/>
    <property type="project" value="TreeGrafter"/>
</dbReference>
<feature type="region of interest" description="Disordered" evidence="3">
    <location>
        <begin position="1"/>
        <end position="30"/>
    </location>
</feature>
<dbReference type="GO" id="GO:0005634">
    <property type="term" value="C:nucleus"/>
    <property type="evidence" value="ECO:0007669"/>
    <property type="project" value="TreeGrafter"/>
</dbReference>
<name>A0A0N5B6V4_STREA</name>
<dbReference type="PROSITE" id="PS01031">
    <property type="entry name" value="SHSP"/>
    <property type="match status" value="1"/>
</dbReference>
<dbReference type="InterPro" id="IPR008978">
    <property type="entry name" value="HSP20-like_chaperone"/>
</dbReference>
<reference evidence="6" key="1">
    <citation type="submission" date="2017-02" db="UniProtKB">
        <authorList>
            <consortium name="WormBaseParasite"/>
        </authorList>
    </citation>
    <scope>IDENTIFICATION</scope>
</reference>
<sequence length="127" mass="14293">MSQQGKNLNKVGSTPGKDKASKDTNNPDQIVCDWPLASNNDDIVKSNNHDGKFELVLDCHEFDPKDVTVFAKDDKVSIYCDHQKRRDSNTCERKVSRTYKLPPNVNPSTLKHSFSTDGDLVITAERK</sequence>
<dbReference type="GO" id="GO:0042026">
    <property type="term" value="P:protein refolding"/>
    <property type="evidence" value="ECO:0007669"/>
    <property type="project" value="TreeGrafter"/>
</dbReference>
<dbReference type="Proteomes" id="UP000046392">
    <property type="component" value="Unplaced"/>
</dbReference>
<evidence type="ECO:0000256" key="2">
    <source>
        <dbReference type="RuleBase" id="RU003616"/>
    </source>
</evidence>
<dbReference type="WBParaSite" id="SPAL_0000179000.1">
    <property type="protein sequence ID" value="SPAL_0000179000.1"/>
    <property type="gene ID" value="SPAL_0000179000"/>
</dbReference>